<feature type="transmembrane region" description="Helical" evidence="1">
    <location>
        <begin position="43"/>
        <end position="62"/>
    </location>
</feature>
<dbReference type="Proteomes" id="UP001225644">
    <property type="component" value="Unassembled WGS sequence"/>
</dbReference>
<reference evidence="2 3" key="1">
    <citation type="submission" date="2023-07" db="EMBL/GenBank/DDBJ databases">
        <title>Genomic Encyclopedia of Type Strains, Phase IV (KMG-IV): sequencing the most valuable type-strain genomes for metagenomic binning, comparative biology and taxonomic classification.</title>
        <authorList>
            <person name="Goeker M."/>
        </authorList>
    </citation>
    <scope>NUCLEOTIDE SEQUENCE [LARGE SCALE GENOMIC DNA]</scope>
    <source>
        <strain evidence="2 3">DSM 12396</strain>
    </source>
</reference>
<sequence length="117" mass="12844">MPEIPHEFFTVETLSTFGGLVLFVSIVTALLKTPIKERWGDWAVRPLAIAVAFFTQLFVLAVRGTLSLETVGLALVNAFLVAVAASGTHEYLSDPLARKKRPEETGLLEVFNRGKTE</sequence>
<dbReference type="RefSeq" id="WP_307402955.1">
    <property type="nucleotide sequence ID" value="NZ_JAUSUX010000018.1"/>
</dbReference>
<protein>
    <submittedName>
        <fullName evidence="2">Amino acid permease</fullName>
    </submittedName>
</protein>
<keyword evidence="1" id="KW-0812">Transmembrane</keyword>
<keyword evidence="3" id="KW-1185">Reference proteome</keyword>
<dbReference type="EMBL" id="JAUSUX010000018">
    <property type="protein sequence ID" value="MDQ0287084.1"/>
    <property type="molecule type" value="Genomic_DNA"/>
</dbReference>
<evidence type="ECO:0000313" key="3">
    <source>
        <dbReference type="Proteomes" id="UP001225644"/>
    </source>
</evidence>
<evidence type="ECO:0000313" key="2">
    <source>
        <dbReference type="EMBL" id="MDQ0287084.1"/>
    </source>
</evidence>
<accession>A0ABU0B2Y4</accession>
<proteinExistence type="predicted"/>
<comment type="caution">
    <text evidence="2">The sequence shown here is derived from an EMBL/GenBank/DDBJ whole genome shotgun (WGS) entry which is preliminary data.</text>
</comment>
<feature type="transmembrane region" description="Helical" evidence="1">
    <location>
        <begin position="74"/>
        <end position="92"/>
    </location>
</feature>
<keyword evidence="1" id="KW-1133">Transmembrane helix</keyword>
<keyword evidence="1" id="KW-0472">Membrane</keyword>
<evidence type="ECO:0000256" key="1">
    <source>
        <dbReference type="SAM" id="Phobius"/>
    </source>
</evidence>
<gene>
    <name evidence="2" type="ORF">J2Z49_002201</name>
</gene>
<feature type="transmembrane region" description="Helical" evidence="1">
    <location>
        <begin position="14"/>
        <end position="31"/>
    </location>
</feature>
<organism evidence="2 3">
    <name type="scientific">Desulfofundulus luciae</name>
    <dbReference type="NCBI Taxonomy" id="74702"/>
    <lineage>
        <taxon>Bacteria</taxon>
        <taxon>Bacillati</taxon>
        <taxon>Bacillota</taxon>
        <taxon>Clostridia</taxon>
        <taxon>Eubacteriales</taxon>
        <taxon>Peptococcaceae</taxon>
        <taxon>Desulfofundulus</taxon>
    </lineage>
</organism>
<name>A0ABU0B2Y4_9FIRM</name>